<dbReference type="EMBL" id="QFLI01000001">
    <property type="protein sequence ID" value="PXY03051.1"/>
    <property type="molecule type" value="Genomic_DNA"/>
</dbReference>
<protein>
    <recommendedName>
        <fullName evidence="4">DUF4129 domain-containing protein</fullName>
    </recommendedName>
</protein>
<keyword evidence="1" id="KW-0472">Membrane</keyword>
<accession>A0A2V4A315</accession>
<dbReference type="OrthoDB" id="5491447at2"/>
<dbReference type="AlphaFoldDB" id="A0A2V4A315"/>
<feature type="transmembrane region" description="Helical" evidence="1">
    <location>
        <begin position="94"/>
        <end position="115"/>
    </location>
</feature>
<sequence>MNNPFRILILITWFLILSGTKLFAVQTNQTDTLILDKGQVEIFKKDITQSRIENYRQQKDFNYEFSEVENISLFDKIRLMLNRWYVFLVKSLGVVWYLRYIILGGLIILLIYIILKSNSSGLFSPHQKIMNIPFADDVNPENVNWEEEIAKAVKVGEYRLAVRYQFLSSLKSLSKNNFINWKAEKTNYDYVNEIKDQEVKTDFNKLSNLYEAVWYGNFSIIQDEYALIGQDFEKFNSLFNTRNQ</sequence>
<evidence type="ECO:0000313" key="3">
    <source>
        <dbReference type="Proteomes" id="UP000248079"/>
    </source>
</evidence>
<comment type="caution">
    <text evidence="2">The sequence shown here is derived from an EMBL/GenBank/DDBJ whole genome shotgun (WGS) entry which is preliminary data.</text>
</comment>
<proteinExistence type="predicted"/>
<keyword evidence="1" id="KW-1133">Transmembrane helix</keyword>
<evidence type="ECO:0000256" key="1">
    <source>
        <dbReference type="SAM" id="Phobius"/>
    </source>
</evidence>
<evidence type="ECO:0008006" key="4">
    <source>
        <dbReference type="Google" id="ProtNLM"/>
    </source>
</evidence>
<keyword evidence="3" id="KW-1185">Reference proteome</keyword>
<gene>
    <name evidence="2" type="ORF">DF185_02880</name>
</gene>
<name>A0A2V4A315_9BACT</name>
<dbReference type="RefSeq" id="WP_110359207.1">
    <property type="nucleotide sequence ID" value="NZ_QFLI01000001.1"/>
</dbReference>
<dbReference type="Proteomes" id="UP000248079">
    <property type="component" value="Unassembled WGS sequence"/>
</dbReference>
<organism evidence="2 3">
    <name type="scientific">Marinifilum breve</name>
    <dbReference type="NCBI Taxonomy" id="2184082"/>
    <lineage>
        <taxon>Bacteria</taxon>
        <taxon>Pseudomonadati</taxon>
        <taxon>Bacteroidota</taxon>
        <taxon>Bacteroidia</taxon>
        <taxon>Marinilabiliales</taxon>
        <taxon>Marinifilaceae</taxon>
    </lineage>
</organism>
<keyword evidence="1" id="KW-0812">Transmembrane</keyword>
<reference evidence="2 3" key="1">
    <citation type="submission" date="2018-05" db="EMBL/GenBank/DDBJ databases">
        <title>Marinifilum breve JC075T sp. nov., a marine bacterium isolated from Yongle Blue Hole in the South China Sea.</title>
        <authorList>
            <person name="Fu T."/>
        </authorList>
    </citation>
    <scope>NUCLEOTIDE SEQUENCE [LARGE SCALE GENOMIC DNA]</scope>
    <source>
        <strain evidence="2 3">JC075</strain>
    </source>
</reference>
<evidence type="ECO:0000313" key="2">
    <source>
        <dbReference type="EMBL" id="PXY03051.1"/>
    </source>
</evidence>